<dbReference type="GO" id="GO:0008270">
    <property type="term" value="F:zinc ion binding"/>
    <property type="evidence" value="ECO:0007669"/>
    <property type="project" value="UniProtKB-KW"/>
</dbReference>
<evidence type="ECO:0000256" key="1">
    <source>
        <dbReference type="PROSITE-ProRule" id="PRU00042"/>
    </source>
</evidence>
<evidence type="ECO:0000313" key="4">
    <source>
        <dbReference type="EMBL" id="KAJ7758931.1"/>
    </source>
</evidence>
<dbReference type="Proteomes" id="UP001215280">
    <property type="component" value="Unassembled WGS sequence"/>
</dbReference>
<dbReference type="InterPro" id="IPR013087">
    <property type="entry name" value="Znf_C2H2_type"/>
</dbReference>
<feature type="region of interest" description="Disordered" evidence="2">
    <location>
        <begin position="105"/>
        <end position="125"/>
    </location>
</feature>
<keyword evidence="1" id="KW-0863">Zinc-finger</keyword>
<evidence type="ECO:0000259" key="3">
    <source>
        <dbReference type="PROSITE" id="PS50157"/>
    </source>
</evidence>
<evidence type="ECO:0000256" key="2">
    <source>
        <dbReference type="SAM" id="MobiDB-lite"/>
    </source>
</evidence>
<dbReference type="PROSITE" id="PS50157">
    <property type="entry name" value="ZINC_FINGER_C2H2_2"/>
    <property type="match status" value="1"/>
</dbReference>
<accession>A0AAD7JBJ1</accession>
<protein>
    <recommendedName>
        <fullName evidence="3">C2H2-type domain-containing protein</fullName>
    </recommendedName>
</protein>
<keyword evidence="5" id="KW-1185">Reference proteome</keyword>
<feature type="domain" description="C2H2-type" evidence="3">
    <location>
        <begin position="32"/>
        <end position="62"/>
    </location>
</feature>
<sequence>MALVSVLGLPAPPTGCGGGVGKRYHTPSAKMFQCRSYSKCRMVFSRSECLAQHNQKYTGERPFTGRQLSRLDNLRQHANMVHADALERNEAMMCVTTLHATITGRSVPEDSTTNSSTSLARNGTGKKSTAKHACVPFHFQFYFSTEAPSSSPKIKREVTEPMLARPRLGTLTGYEGALDADVMRRFFQTPFLSPPMTHT</sequence>
<keyword evidence="1" id="KW-0862">Zinc</keyword>
<dbReference type="AlphaFoldDB" id="A0AAD7JBJ1"/>
<reference evidence="4" key="1">
    <citation type="submission" date="2023-03" db="EMBL/GenBank/DDBJ databases">
        <title>Massive genome expansion in bonnet fungi (Mycena s.s.) driven by repeated elements and novel gene families across ecological guilds.</title>
        <authorList>
            <consortium name="Lawrence Berkeley National Laboratory"/>
            <person name="Harder C.B."/>
            <person name="Miyauchi S."/>
            <person name="Viragh M."/>
            <person name="Kuo A."/>
            <person name="Thoen E."/>
            <person name="Andreopoulos B."/>
            <person name="Lu D."/>
            <person name="Skrede I."/>
            <person name="Drula E."/>
            <person name="Henrissat B."/>
            <person name="Morin E."/>
            <person name="Kohler A."/>
            <person name="Barry K."/>
            <person name="LaButti K."/>
            <person name="Morin E."/>
            <person name="Salamov A."/>
            <person name="Lipzen A."/>
            <person name="Mereny Z."/>
            <person name="Hegedus B."/>
            <person name="Baldrian P."/>
            <person name="Stursova M."/>
            <person name="Weitz H."/>
            <person name="Taylor A."/>
            <person name="Grigoriev I.V."/>
            <person name="Nagy L.G."/>
            <person name="Martin F."/>
            <person name="Kauserud H."/>
        </authorList>
    </citation>
    <scope>NUCLEOTIDE SEQUENCE</scope>
    <source>
        <strain evidence="4">CBHHK188m</strain>
    </source>
</reference>
<keyword evidence="1" id="KW-0479">Metal-binding</keyword>
<dbReference type="EMBL" id="JARJLG010000053">
    <property type="protein sequence ID" value="KAJ7758931.1"/>
    <property type="molecule type" value="Genomic_DNA"/>
</dbReference>
<comment type="caution">
    <text evidence="4">The sequence shown here is derived from an EMBL/GenBank/DDBJ whole genome shotgun (WGS) entry which is preliminary data.</text>
</comment>
<proteinExistence type="predicted"/>
<name>A0AAD7JBJ1_9AGAR</name>
<organism evidence="4 5">
    <name type="scientific">Mycena maculata</name>
    <dbReference type="NCBI Taxonomy" id="230809"/>
    <lineage>
        <taxon>Eukaryota</taxon>
        <taxon>Fungi</taxon>
        <taxon>Dikarya</taxon>
        <taxon>Basidiomycota</taxon>
        <taxon>Agaricomycotina</taxon>
        <taxon>Agaricomycetes</taxon>
        <taxon>Agaricomycetidae</taxon>
        <taxon>Agaricales</taxon>
        <taxon>Marasmiineae</taxon>
        <taxon>Mycenaceae</taxon>
        <taxon>Mycena</taxon>
    </lineage>
</organism>
<gene>
    <name evidence="4" type="ORF">DFH07DRAFT_741377</name>
</gene>
<evidence type="ECO:0000313" key="5">
    <source>
        <dbReference type="Proteomes" id="UP001215280"/>
    </source>
</evidence>
<dbReference type="Gene3D" id="3.30.160.60">
    <property type="entry name" value="Classic Zinc Finger"/>
    <property type="match status" value="1"/>
</dbReference>